<name>D4DHQ4_TRIVH</name>
<organism evidence="2 3">
    <name type="scientific">Trichophyton verrucosum (strain HKI 0517)</name>
    <dbReference type="NCBI Taxonomy" id="663202"/>
    <lineage>
        <taxon>Eukaryota</taxon>
        <taxon>Fungi</taxon>
        <taxon>Dikarya</taxon>
        <taxon>Ascomycota</taxon>
        <taxon>Pezizomycotina</taxon>
        <taxon>Eurotiomycetes</taxon>
        <taxon>Eurotiomycetidae</taxon>
        <taxon>Onygenales</taxon>
        <taxon>Arthrodermataceae</taxon>
        <taxon>Trichophyton</taxon>
    </lineage>
</organism>
<feature type="compositionally biased region" description="Acidic residues" evidence="1">
    <location>
        <begin position="1"/>
        <end position="10"/>
    </location>
</feature>
<gene>
    <name evidence="2" type="ORF">TRV_06711</name>
</gene>
<dbReference type="EMBL" id="ACYE01000383">
    <property type="protein sequence ID" value="EFE38622.1"/>
    <property type="molecule type" value="Genomic_DNA"/>
</dbReference>
<reference evidence="3" key="1">
    <citation type="journal article" date="2011" name="Genome Biol.">
        <title>Comparative and functional genomics provide insights into the pathogenicity of dermatophytic fungi.</title>
        <authorList>
            <person name="Burmester A."/>
            <person name="Shelest E."/>
            <person name="Gloeckner G."/>
            <person name="Heddergott C."/>
            <person name="Schindler S."/>
            <person name="Staib P."/>
            <person name="Heidel A."/>
            <person name="Felder M."/>
            <person name="Petzold A."/>
            <person name="Szafranski K."/>
            <person name="Feuermann M."/>
            <person name="Pedruzzi I."/>
            <person name="Priebe S."/>
            <person name="Groth M."/>
            <person name="Winkler R."/>
            <person name="Li W."/>
            <person name="Kniemeyer O."/>
            <person name="Schroeckh V."/>
            <person name="Hertweck C."/>
            <person name="Hube B."/>
            <person name="White T.C."/>
            <person name="Platzer M."/>
            <person name="Guthke R."/>
            <person name="Heitman J."/>
            <person name="Woestemeyer J."/>
            <person name="Zipfel P.F."/>
            <person name="Monod M."/>
            <person name="Brakhage A.A."/>
        </authorList>
    </citation>
    <scope>NUCLEOTIDE SEQUENCE [LARGE SCALE GENOMIC DNA]</scope>
    <source>
        <strain evidence="3">HKI 0517</strain>
    </source>
</reference>
<protein>
    <submittedName>
        <fullName evidence="2">Uncharacterized protein</fullName>
    </submittedName>
</protein>
<dbReference type="RefSeq" id="XP_003019267.1">
    <property type="nucleotide sequence ID" value="XM_003019221.1"/>
</dbReference>
<accession>D4DHQ4</accession>
<dbReference type="GeneID" id="9577506"/>
<dbReference type="KEGG" id="tve:TRV_06711"/>
<keyword evidence="3" id="KW-1185">Reference proteome</keyword>
<feature type="region of interest" description="Disordered" evidence="1">
    <location>
        <begin position="1"/>
        <end position="44"/>
    </location>
</feature>
<dbReference type="Proteomes" id="UP000008383">
    <property type="component" value="Unassembled WGS sequence"/>
</dbReference>
<dbReference type="OrthoDB" id="4173432at2759"/>
<evidence type="ECO:0000256" key="1">
    <source>
        <dbReference type="SAM" id="MobiDB-lite"/>
    </source>
</evidence>
<proteinExistence type="predicted"/>
<evidence type="ECO:0000313" key="3">
    <source>
        <dbReference type="Proteomes" id="UP000008383"/>
    </source>
</evidence>
<dbReference type="AlphaFoldDB" id="D4DHQ4"/>
<evidence type="ECO:0000313" key="2">
    <source>
        <dbReference type="EMBL" id="EFE38622.1"/>
    </source>
</evidence>
<comment type="caution">
    <text evidence="2">The sequence shown here is derived from an EMBL/GenBank/DDBJ whole genome shotgun (WGS) entry which is preliminary data.</text>
</comment>
<sequence>MSVDKQEDEDRQQASSSSSMAPPPPKNKDTSPLTKWDLQKSPTPDISSGPFFHWRLGVAGERAKEWHVSTASHLIASMCFIYLTFETQKSDMRTIRTLSHREIDYIRNMLLRLIRKLYRKEDADISVSRLIDLAETTSFDELNDYPVPVRYWQSIRGIRDYYRYDGQNLPEPSDTACHFAWHMAQENKTHLRRRWTEAFELAYGFAIDEVASQGNPSEGFPNAPGVSD</sequence>
<dbReference type="HOGENOM" id="CLU_1332772_0_0_1"/>